<proteinExistence type="predicted"/>
<name>A0A7W9L423_9HYPH</name>
<reference evidence="2 3" key="1">
    <citation type="submission" date="2020-08" db="EMBL/GenBank/DDBJ databases">
        <title>Genomic Encyclopedia of Type Strains, Phase IV (KMG-IV): sequencing the most valuable type-strain genomes for metagenomic binning, comparative biology and taxonomic classification.</title>
        <authorList>
            <person name="Goeker M."/>
        </authorList>
    </citation>
    <scope>NUCLEOTIDE SEQUENCE [LARGE SCALE GENOMIC DNA]</scope>
    <source>
        <strain evidence="2 3">DSM 16268</strain>
    </source>
</reference>
<evidence type="ECO:0000313" key="2">
    <source>
        <dbReference type="EMBL" id="MBB5755136.1"/>
    </source>
</evidence>
<protein>
    <submittedName>
        <fullName evidence="2">Uncharacterized protein</fullName>
    </submittedName>
</protein>
<dbReference type="Proteomes" id="UP000523821">
    <property type="component" value="Unassembled WGS sequence"/>
</dbReference>
<keyword evidence="3" id="KW-1185">Reference proteome</keyword>
<comment type="caution">
    <text evidence="2">The sequence shown here is derived from an EMBL/GenBank/DDBJ whole genome shotgun (WGS) entry which is preliminary data.</text>
</comment>
<dbReference type="AlphaFoldDB" id="A0A7W9L423"/>
<dbReference type="RefSeq" id="WP_183858568.1">
    <property type="nucleotide sequence ID" value="NZ_JACHOO010000013.1"/>
</dbReference>
<sequence length="154" mass="16098">MSVAAQQEGPATAATVPGRGSDAPHEDRHMNGSDRITAPTPPTSRSGCMSANELAIVYSACRAAAELLTPWLSAPALRAGGGDAQDILDRFIVALDRQADAAADLLRRVTWQGDGAQEVRLRILLQQAIDNGEVAGNFGEFAAEFAAKIGEGRA</sequence>
<evidence type="ECO:0000256" key="1">
    <source>
        <dbReference type="SAM" id="MobiDB-lite"/>
    </source>
</evidence>
<feature type="compositionally biased region" description="Basic and acidic residues" evidence="1">
    <location>
        <begin position="22"/>
        <end position="32"/>
    </location>
</feature>
<dbReference type="EMBL" id="JACHOO010000013">
    <property type="protein sequence ID" value="MBB5755136.1"/>
    <property type="molecule type" value="Genomic_DNA"/>
</dbReference>
<accession>A0A7W9L423</accession>
<gene>
    <name evidence="2" type="ORF">GGQ63_004235</name>
</gene>
<evidence type="ECO:0000313" key="3">
    <source>
        <dbReference type="Proteomes" id="UP000523821"/>
    </source>
</evidence>
<organism evidence="2 3">
    <name type="scientific">Prosthecomicrobium pneumaticum</name>
    <dbReference type="NCBI Taxonomy" id="81895"/>
    <lineage>
        <taxon>Bacteria</taxon>
        <taxon>Pseudomonadati</taxon>
        <taxon>Pseudomonadota</taxon>
        <taxon>Alphaproteobacteria</taxon>
        <taxon>Hyphomicrobiales</taxon>
        <taxon>Kaistiaceae</taxon>
        <taxon>Prosthecomicrobium</taxon>
    </lineage>
</organism>
<feature type="region of interest" description="Disordered" evidence="1">
    <location>
        <begin position="1"/>
        <end position="45"/>
    </location>
</feature>